<keyword evidence="7" id="KW-0256">Endoplasmic reticulum</keyword>
<feature type="binding site" description="axial binding residue" evidence="14">
    <location>
        <position position="478"/>
    </location>
    <ligand>
        <name>heme</name>
        <dbReference type="ChEBI" id="CHEBI:30413"/>
    </ligand>
    <ligandPart>
        <name>Fe</name>
        <dbReference type="ChEBI" id="CHEBI:18248"/>
    </ligandPart>
</feature>
<keyword evidence="9 15" id="KW-0560">Oxidoreductase</keyword>
<dbReference type="AlphaFoldDB" id="A0A914WQ55"/>
<dbReference type="PANTHER" id="PTHR24302:SF15">
    <property type="entry name" value="FATTY-ACID PEROXYGENASE"/>
    <property type="match status" value="1"/>
</dbReference>
<dbReference type="GO" id="GO:0020037">
    <property type="term" value="F:heme binding"/>
    <property type="evidence" value="ECO:0007669"/>
    <property type="project" value="InterPro"/>
</dbReference>
<keyword evidence="6 14" id="KW-0479">Metal-binding</keyword>
<dbReference type="PANTHER" id="PTHR24302">
    <property type="entry name" value="CYTOCHROME P450 FAMILY 3"/>
    <property type="match status" value="1"/>
</dbReference>
<dbReference type="GO" id="GO:0008395">
    <property type="term" value="F:steroid hydroxylase activity"/>
    <property type="evidence" value="ECO:0007669"/>
    <property type="project" value="TreeGrafter"/>
</dbReference>
<evidence type="ECO:0000256" key="4">
    <source>
        <dbReference type="ARBA" id="ARBA00010617"/>
    </source>
</evidence>
<comment type="function">
    <text evidence="13">Cytochromes P450 are a group of heme-thiolate monooxygenases. They oxidize a variety of structurally unrelated compounds, including steroids, fatty acids, and xenobiotics.</text>
</comment>
<name>A0A914WQ55_9BILA</name>
<comment type="subcellular location">
    <subcellularLocation>
        <location evidence="3">Endoplasmic reticulum membrane</location>
        <topology evidence="3">Peripheral membrane protein</topology>
    </subcellularLocation>
    <subcellularLocation>
        <location evidence="2">Microsome membrane</location>
        <topology evidence="2">Peripheral membrane protein</topology>
    </subcellularLocation>
</comment>
<evidence type="ECO:0000256" key="13">
    <source>
        <dbReference type="ARBA" id="ARBA00043906"/>
    </source>
</evidence>
<dbReference type="InterPro" id="IPR002401">
    <property type="entry name" value="Cyt_P450_E_grp-I"/>
</dbReference>
<organism evidence="17 18">
    <name type="scientific">Plectus sambesii</name>
    <dbReference type="NCBI Taxonomy" id="2011161"/>
    <lineage>
        <taxon>Eukaryota</taxon>
        <taxon>Metazoa</taxon>
        <taxon>Ecdysozoa</taxon>
        <taxon>Nematoda</taxon>
        <taxon>Chromadorea</taxon>
        <taxon>Plectida</taxon>
        <taxon>Plectina</taxon>
        <taxon>Plectoidea</taxon>
        <taxon>Plectidae</taxon>
        <taxon>Plectus</taxon>
    </lineage>
</organism>
<dbReference type="InterPro" id="IPR036396">
    <property type="entry name" value="Cyt_P450_sf"/>
</dbReference>
<dbReference type="InterPro" id="IPR001128">
    <property type="entry name" value="Cyt_P450"/>
</dbReference>
<comment type="similarity">
    <text evidence="4 15">Belongs to the cytochrome P450 family.</text>
</comment>
<dbReference type="PRINTS" id="PR00463">
    <property type="entry name" value="EP450I"/>
</dbReference>
<dbReference type="GO" id="GO:0005789">
    <property type="term" value="C:endoplasmic reticulum membrane"/>
    <property type="evidence" value="ECO:0007669"/>
    <property type="project" value="UniProtKB-SubCell"/>
</dbReference>
<keyword evidence="5 14" id="KW-0349">Heme</keyword>
<evidence type="ECO:0000256" key="3">
    <source>
        <dbReference type="ARBA" id="ARBA00004406"/>
    </source>
</evidence>
<evidence type="ECO:0000256" key="15">
    <source>
        <dbReference type="RuleBase" id="RU000461"/>
    </source>
</evidence>
<dbReference type="PROSITE" id="PS00086">
    <property type="entry name" value="CYTOCHROME_P450"/>
    <property type="match status" value="1"/>
</dbReference>
<reference evidence="18" key="1">
    <citation type="submission" date="2022-11" db="UniProtKB">
        <authorList>
            <consortium name="WormBaseParasite"/>
        </authorList>
    </citation>
    <scope>IDENTIFICATION</scope>
</reference>
<keyword evidence="17" id="KW-1185">Reference proteome</keyword>
<evidence type="ECO:0000256" key="8">
    <source>
        <dbReference type="ARBA" id="ARBA00022848"/>
    </source>
</evidence>
<evidence type="ECO:0000256" key="16">
    <source>
        <dbReference type="SAM" id="Phobius"/>
    </source>
</evidence>
<keyword evidence="12 16" id="KW-0472">Membrane</keyword>
<dbReference type="InterPro" id="IPR050705">
    <property type="entry name" value="Cytochrome_P450_3A"/>
</dbReference>
<dbReference type="Proteomes" id="UP000887566">
    <property type="component" value="Unplaced"/>
</dbReference>
<evidence type="ECO:0000256" key="5">
    <source>
        <dbReference type="ARBA" id="ARBA00022617"/>
    </source>
</evidence>
<evidence type="ECO:0000256" key="12">
    <source>
        <dbReference type="ARBA" id="ARBA00023136"/>
    </source>
</evidence>
<evidence type="ECO:0000256" key="14">
    <source>
        <dbReference type="PIRSR" id="PIRSR602401-1"/>
    </source>
</evidence>
<evidence type="ECO:0000313" key="17">
    <source>
        <dbReference type="Proteomes" id="UP000887566"/>
    </source>
</evidence>
<keyword evidence="8" id="KW-0492">Microsome</keyword>
<evidence type="ECO:0000256" key="10">
    <source>
        <dbReference type="ARBA" id="ARBA00023004"/>
    </source>
</evidence>
<proteinExistence type="inferred from homology"/>
<dbReference type="PRINTS" id="PR00385">
    <property type="entry name" value="P450"/>
</dbReference>
<keyword evidence="16" id="KW-0812">Transmembrane</keyword>
<dbReference type="CDD" id="cd11055">
    <property type="entry name" value="CYP3A-like"/>
    <property type="match status" value="1"/>
</dbReference>
<dbReference type="InterPro" id="IPR017972">
    <property type="entry name" value="Cyt_P450_CS"/>
</dbReference>
<evidence type="ECO:0000313" key="18">
    <source>
        <dbReference type="WBParaSite" id="PSAMB.scaffold4875size13265.g25370.t1"/>
    </source>
</evidence>
<dbReference type="FunFam" id="1.10.630.10:FF:000042">
    <property type="entry name" value="Cytochrome P450"/>
    <property type="match status" value="1"/>
</dbReference>
<keyword evidence="11 15" id="KW-0503">Monooxygenase</keyword>
<dbReference type="Gene3D" id="1.10.630.10">
    <property type="entry name" value="Cytochrome P450"/>
    <property type="match status" value="1"/>
</dbReference>
<accession>A0A914WQ55</accession>
<feature type="transmembrane region" description="Helical" evidence="16">
    <location>
        <begin position="12"/>
        <end position="32"/>
    </location>
</feature>
<dbReference type="GO" id="GO:0005506">
    <property type="term" value="F:iron ion binding"/>
    <property type="evidence" value="ECO:0007669"/>
    <property type="project" value="InterPro"/>
</dbReference>
<dbReference type="SUPFAM" id="SSF48264">
    <property type="entry name" value="Cytochrome P450"/>
    <property type="match status" value="1"/>
</dbReference>
<evidence type="ECO:0000256" key="11">
    <source>
        <dbReference type="ARBA" id="ARBA00023033"/>
    </source>
</evidence>
<protein>
    <submittedName>
        <fullName evidence="18">Uncharacterized protein</fullName>
    </submittedName>
</protein>
<keyword evidence="10 14" id="KW-0408">Iron</keyword>
<evidence type="ECO:0000256" key="2">
    <source>
        <dbReference type="ARBA" id="ARBA00004174"/>
    </source>
</evidence>
<sequence>MFPNPLSYSADIVGWPATIITTVILFLALLYNRGTKRFDYFKKKGVPYVEGAIPFVGNMLDFFAKGFTMDVDRIKKYGRVYGEMQSTVPVWVFGDPNLVRDIGIKEFSNFVNHRRNFVIVNKEFSKALTMVEDAEWKGIRNVMTPTFSSAKMKKIVPLIQACAAEFVEQFECYVKDKKEFEVKAICGYYTMDVIARTQFSIEVNSSKEGDRNELIKNARRLFDSISLKKPAFWVGILFPFANGLMEKLDMGMMDNESMKFFSSYVDHLFQLRTKEKGKQMDFLELLINAHDDELDDASKDSRISAVDDTTETIEAVKDWRVGKRALSKLEILSNAMLFFLAGFETTSGSMCWIFHELAHNPEAQEKLYEEIEETYEKYGSLTYDAVASMKYLDQVFCETTRLYPAAQRTDRRCNKACKIGDYTIEKDDIVNVAIYAIQRDPEYWSEPDEFRPERFAKENADSIVPYSYLAFGIGPRNCVGQRLAALEIKIGVAAVLRQFRFVPSENSERHPEFKKQGACTPVKGIFLRAERRI</sequence>
<evidence type="ECO:0000256" key="7">
    <source>
        <dbReference type="ARBA" id="ARBA00022824"/>
    </source>
</evidence>
<comment type="cofactor">
    <cofactor evidence="1 14">
        <name>heme</name>
        <dbReference type="ChEBI" id="CHEBI:30413"/>
    </cofactor>
</comment>
<dbReference type="GO" id="GO:0016705">
    <property type="term" value="F:oxidoreductase activity, acting on paired donors, with incorporation or reduction of molecular oxygen"/>
    <property type="evidence" value="ECO:0007669"/>
    <property type="project" value="InterPro"/>
</dbReference>
<evidence type="ECO:0000256" key="1">
    <source>
        <dbReference type="ARBA" id="ARBA00001971"/>
    </source>
</evidence>
<dbReference type="Pfam" id="PF00067">
    <property type="entry name" value="p450"/>
    <property type="match status" value="1"/>
</dbReference>
<keyword evidence="16" id="KW-1133">Transmembrane helix</keyword>
<dbReference type="WBParaSite" id="PSAMB.scaffold4875size13265.g25370.t1">
    <property type="protein sequence ID" value="PSAMB.scaffold4875size13265.g25370.t1"/>
    <property type="gene ID" value="PSAMB.scaffold4875size13265.g25370"/>
</dbReference>
<evidence type="ECO:0000256" key="9">
    <source>
        <dbReference type="ARBA" id="ARBA00023002"/>
    </source>
</evidence>
<evidence type="ECO:0000256" key="6">
    <source>
        <dbReference type="ARBA" id="ARBA00022723"/>
    </source>
</evidence>